<proteinExistence type="predicted"/>
<organism evidence="1 2">
    <name type="scientific">Archangium violaceum Cb vi76</name>
    <dbReference type="NCBI Taxonomy" id="1406225"/>
    <lineage>
        <taxon>Bacteria</taxon>
        <taxon>Pseudomonadati</taxon>
        <taxon>Myxococcota</taxon>
        <taxon>Myxococcia</taxon>
        <taxon>Myxococcales</taxon>
        <taxon>Cystobacterineae</taxon>
        <taxon>Archangiaceae</taxon>
        <taxon>Archangium</taxon>
    </lineage>
</organism>
<name>A0A084SVL9_9BACT</name>
<dbReference type="Proteomes" id="UP000028547">
    <property type="component" value="Unassembled WGS sequence"/>
</dbReference>
<evidence type="ECO:0008006" key="3">
    <source>
        <dbReference type="Google" id="ProtNLM"/>
    </source>
</evidence>
<comment type="caution">
    <text evidence="1">The sequence shown here is derived from an EMBL/GenBank/DDBJ whole genome shotgun (WGS) entry which is preliminary data.</text>
</comment>
<gene>
    <name evidence="1" type="ORF">Q664_14975</name>
</gene>
<dbReference type="Gene3D" id="2.160.20.80">
    <property type="entry name" value="E3 ubiquitin-protein ligase SopA"/>
    <property type="match status" value="1"/>
</dbReference>
<dbReference type="AlphaFoldDB" id="A0A084SVL9"/>
<evidence type="ECO:0000313" key="1">
    <source>
        <dbReference type="EMBL" id="KFA92504.1"/>
    </source>
</evidence>
<reference evidence="1 2" key="1">
    <citation type="submission" date="2014-07" db="EMBL/GenBank/DDBJ databases">
        <title>Draft Genome Sequence of Gephyronic Acid Producer, Cystobacter violaceus Strain Cb vi76.</title>
        <authorList>
            <person name="Stevens D.C."/>
            <person name="Young J."/>
            <person name="Carmichael R."/>
            <person name="Tan J."/>
            <person name="Taylor R.E."/>
        </authorList>
    </citation>
    <scope>NUCLEOTIDE SEQUENCE [LARGE SCALE GENOMIC DNA]</scope>
    <source>
        <strain evidence="1 2">Cb vi76</strain>
    </source>
</reference>
<accession>A0A084SVL9</accession>
<evidence type="ECO:0000313" key="2">
    <source>
        <dbReference type="Proteomes" id="UP000028547"/>
    </source>
</evidence>
<dbReference type="EMBL" id="JPMI01000093">
    <property type="protein sequence ID" value="KFA92504.1"/>
    <property type="molecule type" value="Genomic_DNA"/>
</dbReference>
<sequence>MAAMDSLGNVVFKEREIENERLELTDKEANYILGPNLTLKNCTLVLKVSARRLSLKQPRFIDCTFEVKQELNNFQSWVAASLKGCRFKGRLSGCDFGLWPEYMSLPWYQHGSIEDCDFSEARLDGCRIMGCDPSTIRFPRWPCFTILDPIGRARELNSVEWPGGYRPVIVEGPYRDPPCTRAVTLYASALARRRETTEEAFREVVEQFDCIIY</sequence>
<protein>
    <recommendedName>
        <fullName evidence="3">Pentapeptide repeat-containing protein</fullName>
    </recommendedName>
</protein>